<dbReference type="PANTHER" id="PTHR12296:SF16">
    <property type="entry name" value="C-MYC PROMOTER-BINDING PROTEIN"/>
    <property type="match status" value="1"/>
</dbReference>
<dbReference type="GO" id="GO:0031410">
    <property type="term" value="C:cytoplasmic vesicle"/>
    <property type="evidence" value="ECO:0007669"/>
    <property type="project" value="TreeGrafter"/>
</dbReference>
<dbReference type="GO" id="GO:0032483">
    <property type="term" value="P:regulation of Rab protein signal transduction"/>
    <property type="evidence" value="ECO:0007669"/>
    <property type="project" value="TreeGrafter"/>
</dbReference>
<dbReference type="Pfam" id="PF03456">
    <property type="entry name" value="uDENN"/>
    <property type="match status" value="1"/>
</dbReference>
<sequence>MARLADYFIVVGYDHEKTGSADGLGKIIQRFPLEDLDDTPFPQGIELFCQPGGWHLSRERKQPTFFVVVLTDINSERHYCSCLTFYEAEIDLQGSRVTEGEQESGLIQPAEVFAPKSLVLVSRLDFPEIFRACLGLVYTVYVDNLNVSLETLIANLCSCFVPAAGGSQKLFSLGAGDRQLIQTPLHDSLPVTGTSVALLFQQLGIQNVLNLFCAVLTENKVLFHSASFQRLSDACRALESLMFPLKYSYPYIPILPAQLLEVLSSPTPFIIGVHSIFRNDIHELLDVIIADLDGGTIKIPECIHLSQLPEPLLQQTQTSLSLVLYPDLATADYAFPPPRTALSHSRMLDKEVRGVFLRLFAQLFQGYRSCLQLIRIHSEPVINFHKAAFLSQRGLIENDFLTKILNGMAFAGFVSERGPPYRSCDLFDELVAFEVERIKSEESSSLKVLKHIRELAEQLLKNENPNPHMTFQKVPRPTEGSHLRVHVLPFPRINESQVQDLIQENLIKSQSAPSASRIERKCVVPAGPPVVSIVEKSSTVFNSAQRLEVVRNCISFIFENKLLETEKTLPAALRALKGKAARQCLTQELSLHVQQNRAILDHQQFDYIIRMMNCTLQVHAFSLILVSLRTRLEKNVQEEDKKRKFWLTESNSKSNK</sequence>
<dbReference type="AlphaFoldDB" id="A0A670ZQF3"/>
<reference evidence="3" key="2">
    <citation type="submission" date="2025-09" db="UniProtKB">
        <authorList>
            <consortium name="Ensembl"/>
        </authorList>
    </citation>
    <scope>IDENTIFICATION</scope>
</reference>
<dbReference type="InterPro" id="IPR005112">
    <property type="entry name" value="dDENN_dom"/>
</dbReference>
<dbReference type="PROSITE" id="PS50211">
    <property type="entry name" value="DENN"/>
    <property type="match status" value="1"/>
</dbReference>
<organism evidence="3 4">
    <name type="scientific">Pseudonaja textilis</name>
    <name type="common">Eastern brown snake</name>
    <dbReference type="NCBI Taxonomy" id="8673"/>
    <lineage>
        <taxon>Eukaryota</taxon>
        <taxon>Metazoa</taxon>
        <taxon>Chordata</taxon>
        <taxon>Craniata</taxon>
        <taxon>Vertebrata</taxon>
        <taxon>Euteleostomi</taxon>
        <taxon>Lepidosauria</taxon>
        <taxon>Squamata</taxon>
        <taxon>Bifurcata</taxon>
        <taxon>Unidentata</taxon>
        <taxon>Episquamata</taxon>
        <taxon>Toxicofera</taxon>
        <taxon>Serpentes</taxon>
        <taxon>Colubroidea</taxon>
        <taxon>Elapidae</taxon>
        <taxon>Hydrophiinae</taxon>
        <taxon>Pseudonaja</taxon>
    </lineage>
</organism>
<feature type="domain" description="UDENN" evidence="2">
    <location>
        <begin position="7"/>
        <end position="424"/>
    </location>
</feature>
<dbReference type="InterPro" id="IPR051696">
    <property type="entry name" value="DENN_Domain_GEFs"/>
</dbReference>
<dbReference type="PANTHER" id="PTHR12296">
    <property type="entry name" value="DENN DOMAIN-CONTAINING PROTEIN 4"/>
    <property type="match status" value="1"/>
</dbReference>
<dbReference type="InterPro" id="IPR022096">
    <property type="entry name" value="SBF1/SBF2"/>
</dbReference>
<dbReference type="Proteomes" id="UP000472273">
    <property type="component" value="Unplaced"/>
</dbReference>
<gene>
    <name evidence="3" type="primary">SBF2</name>
</gene>
<keyword evidence="4" id="KW-1185">Reference proteome</keyword>
<dbReference type="GO" id="GO:0005085">
    <property type="term" value="F:guanyl-nucleotide exchange factor activity"/>
    <property type="evidence" value="ECO:0007669"/>
    <property type="project" value="UniProtKB-KW"/>
</dbReference>
<dbReference type="SMART" id="SM00800">
    <property type="entry name" value="uDENN"/>
    <property type="match status" value="1"/>
</dbReference>
<reference evidence="3" key="1">
    <citation type="submission" date="2025-08" db="UniProtKB">
        <authorList>
            <consortium name="Ensembl"/>
        </authorList>
    </citation>
    <scope>IDENTIFICATION</scope>
</reference>
<dbReference type="Ensembl" id="ENSPTXT00000025832.1">
    <property type="protein sequence ID" value="ENSPTXP00000025063.1"/>
    <property type="gene ID" value="ENSPTXG00000015710.1"/>
</dbReference>
<name>A0A670ZQF3_PSETE</name>
<dbReference type="GeneTree" id="ENSGT00940000155385"/>
<protein>
    <submittedName>
        <fullName evidence="3">SET binding factor 2</fullName>
    </submittedName>
</protein>
<dbReference type="FunFam" id="3.40.50.11500:FF:000006">
    <property type="entry name" value="SET binding factor 2"/>
    <property type="match status" value="1"/>
</dbReference>
<evidence type="ECO:0000259" key="2">
    <source>
        <dbReference type="PROSITE" id="PS50211"/>
    </source>
</evidence>
<evidence type="ECO:0000313" key="3">
    <source>
        <dbReference type="Ensembl" id="ENSPTXP00000025063.1"/>
    </source>
</evidence>
<dbReference type="Pfam" id="PF02141">
    <property type="entry name" value="DENN"/>
    <property type="match status" value="1"/>
</dbReference>
<dbReference type="SMART" id="SM00799">
    <property type="entry name" value="DENN"/>
    <property type="match status" value="1"/>
</dbReference>
<dbReference type="InterPro" id="IPR037516">
    <property type="entry name" value="Tripartite_DENN"/>
</dbReference>
<evidence type="ECO:0000313" key="4">
    <source>
        <dbReference type="Proteomes" id="UP000472273"/>
    </source>
</evidence>
<dbReference type="Gene3D" id="3.40.50.11500">
    <property type="match status" value="1"/>
</dbReference>
<evidence type="ECO:0000256" key="1">
    <source>
        <dbReference type="ARBA" id="ARBA00022658"/>
    </source>
</evidence>
<dbReference type="FunFam" id="3.30.450.200:FF:000004">
    <property type="entry name" value="SET binding factor 2"/>
    <property type="match status" value="1"/>
</dbReference>
<accession>A0A670ZQF3</accession>
<dbReference type="InterPro" id="IPR005113">
    <property type="entry name" value="uDENN_dom"/>
</dbReference>
<dbReference type="Gene3D" id="3.30.450.200">
    <property type="match status" value="1"/>
</dbReference>
<dbReference type="SMART" id="SM00801">
    <property type="entry name" value="dDENN"/>
    <property type="match status" value="1"/>
</dbReference>
<keyword evidence="1" id="KW-0344">Guanine-nucleotide releasing factor</keyword>
<dbReference type="InterPro" id="IPR043153">
    <property type="entry name" value="DENN_C"/>
</dbReference>
<dbReference type="InterPro" id="IPR001194">
    <property type="entry name" value="cDENN_dom"/>
</dbReference>
<dbReference type="Pfam" id="PF12335">
    <property type="entry name" value="SBF2"/>
    <property type="match status" value="1"/>
</dbReference>
<proteinExistence type="predicted"/>